<dbReference type="STRING" id="447689.BA195_09305"/>
<dbReference type="InterPro" id="IPR015943">
    <property type="entry name" value="WD40/YVTN_repeat-like_dom_sf"/>
</dbReference>
<organism evidence="1 2">
    <name type="scientific">Tenacibaculum soleae</name>
    <dbReference type="NCBI Taxonomy" id="447689"/>
    <lineage>
        <taxon>Bacteria</taxon>
        <taxon>Pseudomonadati</taxon>
        <taxon>Bacteroidota</taxon>
        <taxon>Flavobacteriia</taxon>
        <taxon>Flavobacteriales</taxon>
        <taxon>Flavobacteriaceae</taxon>
        <taxon>Tenacibaculum</taxon>
    </lineage>
</organism>
<sequence>MSNKYSTFEREVAKFVSSFPKLKALIKKVYLWLNYVLYKKDYKSKTPYRIQKISYDNEESFFGYYDNSPINVDNSYIVFHSVNFSTKSLPNSKKAISIVLYNVRNKEYKVIDKTYSYNWQQGAKLMWLDNNRFIFNIFDNKSSTYKSKIYDILNKSSRIVDMPIYDACSTFGISLNFERLRVDGGDYAYSNRKNTIDWHDNSDALLYVDLVSGKRTKIISLEDVINFNFKNSMNNAKHTFNHVMISPLNNKIMFMHRWYSQGNKRFETLYVCDVDGENLRIIADDGMVSHCCWKSNNEIIAFLRDEKRGDQYYTINVIDSTKVILNEKLKVFGDGHPSFLNDKVLFDTYPNKSRMKGLFILDLKKDKLLTMGDFYESLSYYKQTRCDLHPRFSLDGSKVFFDSVHEGKRGLYIMDI</sequence>
<dbReference type="EMBL" id="MAKX01000002">
    <property type="protein sequence ID" value="OCK43074.1"/>
    <property type="molecule type" value="Genomic_DNA"/>
</dbReference>
<comment type="caution">
    <text evidence="1">The sequence shown here is derived from an EMBL/GenBank/DDBJ whole genome shotgun (WGS) entry which is preliminary data.</text>
</comment>
<dbReference type="AlphaFoldDB" id="A0A1B9XZU5"/>
<proteinExistence type="predicted"/>
<name>A0A1B9XZU5_9FLAO</name>
<dbReference type="Gene3D" id="2.130.10.10">
    <property type="entry name" value="YVTN repeat-like/Quinoprotein amine dehydrogenase"/>
    <property type="match status" value="1"/>
</dbReference>
<keyword evidence="2" id="KW-1185">Reference proteome</keyword>
<dbReference type="Proteomes" id="UP000093186">
    <property type="component" value="Unassembled WGS sequence"/>
</dbReference>
<accession>A0A1B9XZU5</accession>
<dbReference type="OrthoDB" id="5174394at2"/>
<evidence type="ECO:0000313" key="2">
    <source>
        <dbReference type="Proteomes" id="UP000093186"/>
    </source>
</evidence>
<gene>
    <name evidence="1" type="ORF">BA195_09305</name>
</gene>
<dbReference type="SUPFAM" id="SSF69304">
    <property type="entry name" value="Tricorn protease N-terminal domain"/>
    <property type="match status" value="1"/>
</dbReference>
<dbReference type="RefSeq" id="WP_068704733.1">
    <property type="nucleotide sequence ID" value="NZ_MAKX01000002.1"/>
</dbReference>
<evidence type="ECO:0000313" key="1">
    <source>
        <dbReference type="EMBL" id="OCK43074.1"/>
    </source>
</evidence>
<protein>
    <submittedName>
        <fullName evidence="1">Uncharacterized protein</fullName>
    </submittedName>
</protein>
<reference evidence="1 2" key="1">
    <citation type="submission" date="2016-06" db="EMBL/GenBank/DDBJ databases">
        <title>Draft Genome Sequence of Tenacibaculum soleae UCD-KL19.</title>
        <authorList>
            <person name="Eisen J.A."/>
            <person name="Coil D.A."/>
            <person name="Lujan K.M."/>
        </authorList>
    </citation>
    <scope>NUCLEOTIDE SEQUENCE [LARGE SCALE GENOMIC DNA]</scope>
    <source>
        <strain evidence="1 2">UCD-KL19</strain>
    </source>
</reference>